<protein>
    <submittedName>
        <fullName evidence="1">Uncharacterized protein</fullName>
    </submittedName>
</protein>
<name>K1XIC1_9BACT</name>
<proteinExistence type="predicted"/>
<dbReference type="AlphaFoldDB" id="K1XIC1"/>
<sequence>MENTAHKDVEKSLDLVPEYKENTKMEELRKKTFHDEYKPDAIIDFKQIKDFILAKKNKNKYWEMRDYNYKIMDPEKLCDMFIQHPLKKWNISFLESLPKDTKRCIADMLLQIVSLDALQKKLWTAMLFWVREYAYSYSEKREYLLKDFLIATPFVGTLKNYELLKKSYLAPRQLHRLPYTIDTTLFLFEMMKHLSEDIWAEEIQTYLKQKLWDDFSLWALYARQDSTKGKEQERYWKNTDNEGNTMHYDVFHQLSTYEKDTINDKERTLEVVNRKNPDRFKDLSGSAYKIYLDGPLGIGLFHDKKPVAIISFSLQNSSTLFIHQIQGITAEHFDRYGRMTHQKTDPIIQTLPRQEGLYDIVTLLAKKYQCKKIILQSWENNEWIHKPREELQYSEKKWKIIEVYTNQMHLSLDIAEQIYDVFAEKHGFKKNKKSKNRDKKI</sequence>
<evidence type="ECO:0000313" key="1">
    <source>
        <dbReference type="EMBL" id="EKD24976.1"/>
    </source>
</evidence>
<accession>K1XIC1</accession>
<dbReference type="EMBL" id="AMFJ01036149">
    <property type="protein sequence ID" value="EKD24976.1"/>
    <property type="molecule type" value="Genomic_DNA"/>
</dbReference>
<gene>
    <name evidence="1" type="ORF">ACD_80C00142G0018</name>
</gene>
<organism evidence="1">
    <name type="scientific">uncultured bacterium</name>
    <name type="common">gcode 4</name>
    <dbReference type="NCBI Taxonomy" id="1234023"/>
    <lineage>
        <taxon>Bacteria</taxon>
        <taxon>environmental samples</taxon>
    </lineage>
</organism>
<comment type="caution">
    <text evidence="1">The sequence shown here is derived from an EMBL/GenBank/DDBJ whole genome shotgun (WGS) entry which is preliminary data.</text>
</comment>
<reference evidence="1" key="1">
    <citation type="journal article" date="2012" name="Science">
        <title>Fermentation, hydrogen, and sulfur metabolism in multiple uncultivated bacterial phyla.</title>
        <authorList>
            <person name="Wrighton K.C."/>
            <person name="Thomas B.C."/>
            <person name="Sharon I."/>
            <person name="Miller C.S."/>
            <person name="Castelle C.J."/>
            <person name="VerBerkmoes N.C."/>
            <person name="Wilkins M.J."/>
            <person name="Hettich R.L."/>
            <person name="Lipton M.S."/>
            <person name="Williams K.H."/>
            <person name="Long P.E."/>
            <person name="Banfield J.F."/>
        </authorList>
    </citation>
    <scope>NUCLEOTIDE SEQUENCE [LARGE SCALE GENOMIC DNA]</scope>
</reference>